<name>A0A9N9SE01_PHACE</name>
<protein>
    <recommendedName>
        <fullName evidence="1">DUF4806 domain-containing protein</fullName>
    </recommendedName>
</protein>
<sequence>MTLMNLTTEIKNISKKHNMIMSVITENIDEMKKLSGQMKKINKEAIQPDSSINSNFNFPLSSVEEFVKLEEYLTDEKQFNSTVIEIARMGGADIYDFVKRSLSWVMKNSLLMKYTWYGTKDKSGLITTKFGQVIITSRPSMEQNHNTTVFSPNERTLVQDPEEPLYTFKELFKYVKRIETLVKSSITQTEIFSEKLDLVTNLVQRNLERNLPNDINTQENMTVESVSTVDDLRELKK</sequence>
<dbReference type="PANTHER" id="PTHR34153:SF2">
    <property type="entry name" value="SI:CH211-262H13.3-RELATED"/>
    <property type="match status" value="1"/>
</dbReference>
<proteinExistence type="predicted"/>
<evidence type="ECO:0000259" key="1">
    <source>
        <dbReference type="Pfam" id="PF16064"/>
    </source>
</evidence>
<organism evidence="2 3">
    <name type="scientific">Phaedon cochleariae</name>
    <name type="common">Mustard beetle</name>
    <dbReference type="NCBI Taxonomy" id="80249"/>
    <lineage>
        <taxon>Eukaryota</taxon>
        <taxon>Metazoa</taxon>
        <taxon>Ecdysozoa</taxon>
        <taxon>Arthropoda</taxon>
        <taxon>Hexapoda</taxon>
        <taxon>Insecta</taxon>
        <taxon>Pterygota</taxon>
        <taxon>Neoptera</taxon>
        <taxon>Endopterygota</taxon>
        <taxon>Coleoptera</taxon>
        <taxon>Polyphaga</taxon>
        <taxon>Cucujiformia</taxon>
        <taxon>Chrysomeloidea</taxon>
        <taxon>Chrysomelidae</taxon>
        <taxon>Chrysomelinae</taxon>
        <taxon>Chrysomelini</taxon>
        <taxon>Phaedon</taxon>
    </lineage>
</organism>
<dbReference type="AlphaFoldDB" id="A0A9N9SE01"/>
<dbReference type="PANTHER" id="PTHR34153">
    <property type="entry name" value="SI:CH211-262H13.3-RELATED-RELATED"/>
    <property type="match status" value="1"/>
</dbReference>
<reference evidence="2" key="1">
    <citation type="submission" date="2022-01" db="EMBL/GenBank/DDBJ databases">
        <authorList>
            <person name="King R."/>
        </authorList>
    </citation>
    <scope>NUCLEOTIDE SEQUENCE</scope>
</reference>
<dbReference type="Proteomes" id="UP001153737">
    <property type="component" value="Chromosome 2"/>
</dbReference>
<gene>
    <name evidence="2" type="ORF">PHAECO_LOCUS6393</name>
</gene>
<dbReference type="EMBL" id="OU896708">
    <property type="protein sequence ID" value="CAG9818885.1"/>
    <property type="molecule type" value="Genomic_DNA"/>
</dbReference>
<reference evidence="2" key="2">
    <citation type="submission" date="2022-10" db="EMBL/GenBank/DDBJ databases">
        <authorList>
            <consortium name="ENA_rothamsted_submissions"/>
            <consortium name="culmorum"/>
            <person name="King R."/>
        </authorList>
    </citation>
    <scope>NUCLEOTIDE SEQUENCE</scope>
</reference>
<dbReference type="InterPro" id="IPR032071">
    <property type="entry name" value="DUF4806"/>
</dbReference>
<evidence type="ECO:0000313" key="2">
    <source>
        <dbReference type="EMBL" id="CAG9818885.1"/>
    </source>
</evidence>
<feature type="domain" description="DUF4806" evidence="1">
    <location>
        <begin position="54"/>
        <end position="130"/>
    </location>
</feature>
<evidence type="ECO:0000313" key="3">
    <source>
        <dbReference type="Proteomes" id="UP001153737"/>
    </source>
</evidence>
<keyword evidence="3" id="KW-1185">Reference proteome</keyword>
<dbReference type="OrthoDB" id="6768291at2759"/>
<accession>A0A9N9SE01</accession>
<dbReference type="Pfam" id="PF16064">
    <property type="entry name" value="DUF4806"/>
    <property type="match status" value="1"/>
</dbReference>